<proteinExistence type="predicted"/>
<organism evidence="1 2">
    <name type="scientific">Clostridium rhizosphaerae</name>
    <dbReference type="NCBI Taxonomy" id="2803861"/>
    <lineage>
        <taxon>Bacteria</taxon>
        <taxon>Bacillati</taxon>
        <taxon>Bacillota</taxon>
        <taxon>Clostridia</taxon>
        <taxon>Eubacteriales</taxon>
        <taxon>Clostridiaceae</taxon>
        <taxon>Clostridium</taxon>
    </lineage>
</organism>
<name>A0ABS1TFP5_9CLOT</name>
<dbReference type="Proteomes" id="UP000632377">
    <property type="component" value="Unassembled WGS sequence"/>
</dbReference>
<evidence type="ECO:0000313" key="2">
    <source>
        <dbReference type="Proteomes" id="UP000632377"/>
    </source>
</evidence>
<dbReference type="RefSeq" id="WP_202750928.1">
    <property type="nucleotide sequence ID" value="NZ_JAESWC010000018.1"/>
</dbReference>
<accession>A0ABS1TFP5</accession>
<sequence>MNDVLTKDIISLRITIIKEKKDYYIGKDFNGSKYKLLKNEDCKHLKVGDDRYHYVEKLGSTIFFKDVLRLLSKDEEYELSKSNRISSLSELGISMSNL</sequence>
<gene>
    <name evidence="1" type="ORF">JK636_21060</name>
</gene>
<reference evidence="1 2" key="1">
    <citation type="submission" date="2021-01" db="EMBL/GenBank/DDBJ databases">
        <title>Genome public.</title>
        <authorList>
            <person name="Liu C."/>
            <person name="Sun Q."/>
        </authorList>
    </citation>
    <scope>NUCLEOTIDE SEQUENCE [LARGE SCALE GENOMIC DNA]</scope>
    <source>
        <strain evidence="1 2">YIM B02515</strain>
    </source>
</reference>
<comment type="caution">
    <text evidence="1">The sequence shown here is derived from an EMBL/GenBank/DDBJ whole genome shotgun (WGS) entry which is preliminary data.</text>
</comment>
<protein>
    <submittedName>
        <fullName evidence="1">Uncharacterized protein</fullName>
    </submittedName>
</protein>
<keyword evidence="2" id="KW-1185">Reference proteome</keyword>
<dbReference type="EMBL" id="JAESWC010000018">
    <property type="protein sequence ID" value="MBL4938204.1"/>
    <property type="molecule type" value="Genomic_DNA"/>
</dbReference>
<evidence type="ECO:0000313" key="1">
    <source>
        <dbReference type="EMBL" id="MBL4938204.1"/>
    </source>
</evidence>